<dbReference type="AlphaFoldDB" id="A0A8J5K2K8"/>
<evidence type="ECO:0000313" key="6">
    <source>
        <dbReference type="EMBL" id="KAG7163824.1"/>
    </source>
</evidence>
<dbReference type="PANTHER" id="PTHR24223:SF443">
    <property type="entry name" value="MULTIDRUG-RESISTANCE LIKE PROTEIN 1, ISOFORM I"/>
    <property type="match status" value="1"/>
</dbReference>
<dbReference type="GO" id="GO:0012505">
    <property type="term" value="C:endomembrane system"/>
    <property type="evidence" value="ECO:0007669"/>
    <property type="project" value="UniProtKB-SubCell"/>
</dbReference>
<dbReference type="SUPFAM" id="SSF52540">
    <property type="entry name" value="P-loop containing nucleoside triphosphate hydrolases"/>
    <property type="match status" value="1"/>
</dbReference>
<evidence type="ECO:0000256" key="3">
    <source>
        <dbReference type="ARBA" id="ARBA00022741"/>
    </source>
</evidence>
<comment type="subcellular location">
    <subcellularLocation>
        <location evidence="1">Endomembrane system</location>
        <topology evidence="1">Multi-pass membrane protein</topology>
    </subcellularLocation>
</comment>
<gene>
    <name evidence="6" type="primary">Abcc1-L5</name>
    <name evidence="6" type="ORF">Hamer_G019089</name>
</gene>
<dbReference type="GO" id="GO:0042626">
    <property type="term" value="F:ATPase-coupled transmembrane transporter activity"/>
    <property type="evidence" value="ECO:0007669"/>
    <property type="project" value="TreeGrafter"/>
</dbReference>
<dbReference type="InterPro" id="IPR050173">
    <property type="entry name" value="ABC_transporter_C-like"/>
</dbReference>
<organism evidence="6 7">
    <name type="scientific">Homarus americanus</name>
    <name type="common">American lobster</name>
    <dbReference type="NCBI Taxonomy" id="6706"/>
    <lineage>
        <taxon>Eukaryota</taxon>
        <taxon>Metazoa</taxon>
        <taxon>Ecdysozoa</taxon>
        <taxon>Arthropoda</taxon>
        <taxon>Crustacea</taxon>
        <taxon>Multicrustacea</taxon>
        <taxon>Malacostraca</taxon>
        <taxon>Eumalacostraca</taxon>
        <taxon>Eucarida</taxon>
        <taxon>Decapoda</taxon>
        <taxon>Pleocyemata</taxon>
        <taxon>Astacidea</taxon>
        <taxon>Nephropoidea</taxon>
        <taxon>Nephropidae</taxon>
        <taxon>Homarus</taxon>
    </lineage>
</organism>
<dbReference type="Pfam" id="PF00005">
    <property type="entry name" value="ABC_tran"/>
    <property type="match status" value="1"/>
</dbReference>
<keyword evidence="3" id="KW-0547">Nucleotide-binding</keyword>
<dbReference type="Gene3D" id="3.40.50.300">
    <property type="entry name" value="P-loop containing nucleotide triphosphate hydrolases"/>
    <property type="match status" value="1"/>
</dbReference>
<dbReference type="GO" id="GO:0016020">
    <property type="term" value="C:membrane"/>
    <property type="evidence" value="ECO:0007669"/>
    <property type="project" value="TreeGrafter"/>
</dbReference>
<evidence type="ECO:0000256" key="1">
    <source>
        <dbReference type="ARBA" id="ARBA00004127"/>
    </source>
</evidence>
<dbReference type="PANTHER" id="PTHR24223">
    <property type="entry name" value="ATP-BINDING CASSETTE SUB-FAMILY C"/>
    <property type="match status" value="1"/>
</dbReference>
<keyword evidence="2" id="KW-0677">Repeat</keyword>
<dbReference type="InterPro" id="IPR027417">
    <property type="entry name" value="P-loop_NTPase"/>
</dbReference>
<protein>
    <submittedName>
        <fullName evidence="6">Multidrug resistance-associated protein 1-like 5</fullName>
    </submittedName>
</protein>
<proteinExistence type="predicted"/>
<evidence type="ECO:0000313" key="7">
    <source>
        <dbReference type="Proteomes" id="UP000747542"/>
    </source>
</evidence>
<dbReference type="Proteomes" id="UP000747542">
    <property type="component" value="Unassembled WGS sequence"/>
</dbReference>
<evidence type="ECO:0000256" key="2">
    <source>
        <dbReference type="ARBA" id="ARBA00022737"/>
    </source>
</evidence>
<name>A0A8J5K2K8_HOMAM</name>
<dbReference type="EMBL" id="JAHLQT010026149">
    <property type="protein sequence ID" value="KAG7163824.1"/>
    <property type="molecule type" value="Genomic_DNA"/>
</dbReference>
<evidence type="ECO:0000256" key="4">
    <source>
        <dbReference type="ARBA" id="ARBA00022840"/>
    </source>
</evidence>
<reference evidence="6" key="1">
    <citation type="journal article" date="2021" name="Sci. Adv.">
        <title>The American lobster genome reveals insights on longevity, neural, and immune adaptations.</title>
        <authorList>
            <person name="Polinski J.M."/>
            <person name="Zimin A.V."/>
            <person name="Clark K.F."/>
            <person name="Kohn A.B."/>
            <person name="Sadowski N."/>
            <person name="Timp W."/>
            <person name="Ptitsyn A."/>
            <person name="Khanna P."/>
            <person name="Romanova D.Y."/>
            <person name="Williams P."/>
            <person name="Greenwood S.J."/>
            <person name="Moroz L.L."/>
            <person name="Walt D.R."/>
            <person name="Bodnar A.G."/>
        </authorList>
    </citation>
    <scope>NUCLEOTIDE SEQUENCE</scope>
    <source>
        <strain evidence="6">GMGI-L3</strain>
    </source>
</reference>
<sequence length="97" mass="10874">MNLDPFDVHEDMVIWHALELANLSQYIRSQPQGLKHMVDEDGSNFSVGLRQLVCLARALLRNSQVLVLDEATAAVDLETDNLLQVTILSLMIVLCLQ</sequence>
<dbReference type="GO" id="GO:0005524">
    <property type="term" value="F:ATP binding"/>
    <property type="evidence" value="ECO:0007669"/>
    <property type="project" value="UniProtKB-KW"/>
</dbReference>
<keyword evidence="4" id="KW-0067">ATP-binding</keyword>
<keyword evidence="7" id="KW-1185">Reference proteome</keyword>
<dbReference type="InterPro" id="IPR003439">
    <property type="entry name" value="ABC_transporter-like_ATP-bd"/>
</dbReference>
<dbReference type="GO" id="GO:0016887">
    <property type="term" value="F:ATP hydrolysis activity"/>
    <property type="evidence" value="ECO:0007669"/>
    <property type="project" value="InterPro"/>
</dbReference>
<comment type="caution">
    <text evidence="6">The sequence shown here is derived from an EMBL/GenBank/DDBJ whole genome shotgun (WGS) entry which is preliminary data.</text>
</comment>
<feature type="domain" description="ABC transporter" evidence="5">
    <location>
        <begin position="33"/>
        <end position="73"/>
    </location>
</feature>
<accession>A0A8J5K2K8</accession>
<evidence type="ECO:0000259" key="5">
    <source>
        <dbReference type="Pfam" id="PF00005"/>
    </source>
</evidence>